<reference evidence="3" key="1">
    <citation type="submission" date="2022-12" db="EMBL/GenBank/DDBJ databases">
        <title>Reference genome sequencing for broad-spectrum identification of bacterial and archaeal isolates by mass spectrometry.</title>
        <authorList>
            <person name="Sekiguchi Y."/>
            <person name="Tourlousse D.M."/>
        </authorList>
    </citation>
    <scope>NUCLEOTIDE SEQUENCE</scope>
    <source>
        <strain evidence="3">ASRB1</strain>
    </source>
</reference>
<dbReference type="InterPro" id="IPR052048">
    <property type="entry name" value="ST_Response_Regulator"/>
</dbReference>
<evidence type="ECO:0000313" key="3">
    <source>
        <dbReference type="EMBL" id="GLI35038.1"/>
    </source>
</evidence>
<feature type="modified residue" description="4-aspartylphosphate" evidence="1">
    <location>
        <position position="49"/>
    </location>
</feature>
<dbReference type="Proteomes" id="UP001144372">
    <property type="component" value="Unassembled WGS sequence"/>
</dbReference>
<name>A0A9W6L7V0_9BACT</name>
<protein>
    <recommendedName>
        <fullName evidence="2">Response regulatory domain-containing protein</fullName>
    </recommendedName>
</protein>
<keyword evidence="1" id="KW-0597">Phosphoprotein</keyword>
<proteinExistence type="predicted"/>
<dbReference type="PROSITE" id="PS50110">
    <property type="entry name" value="RESPONSE_REGULATORY"/>
    <property type="match status" value="1"/>
</dbReference>
<evidence type="ECO:0000256" key="1">
    <source>
        <dbReference type="PROSITE-ProRule" id="PRU00169"/>
    </source>
</evidence>
<dbReference type="SUPFAM" id="SSF52172">
    <property type="entry name" value="CheY-like"/>
    <property type="match status" value="1"/>
</dbReference>
<sequence>MIADDERHCRVLMKAVMNSMRCEVVGEAGNGPETLELYRKLKPHLLLLDINMPMTAGDEVLKQIVQEFPNAFVIMLSSVVDMESVEKCLSLGAANYIRKDTPLEEIKQIIKDTWQVFARSRARVANN</sequence>
<evidence type="ECO:0000313" key="4">
    <source>
        <dbReference type="Proteomes" id="UP001144372"/>
    </source>
</evidence>
<accession>A0A9W6L7V0</accession>
<dbReference type="InterPro" id="IPR011006">
    <property type="entry name" value="CheY-like_superfamily"/>
</dbReference>
<evidence type="ECO:0000259" key="2">
    <source>
        <dbReference type="PROSITE" id="PS50110"/>
    </source>
</evidence>
<comment type="caution">
    <text evidence="3">The sequence shown here is derived from an EMBL/GenBank/DDBJ whole genome shotgun (WGS) entry which is preliminary data.</text>
</comment>
<dbReference type="SMART" id="SM00448">
    <property type="entry name" value="REC"/>
    <property type="match status" value="1"/>
</dbReference>
<keyword evidence="4" id="KW-1185">Reference proteome</keyword>
<dbReference type="InterPro" id="IPR001789">
    <property type="entry name" value="Sig_transdc_resp-reg_receiver"/>
</dbReference>
<dbReference type="Gene3D" id="3.40.50.2300">
    <property type="match status" value="1"/>
</dbReference>
<dbReference type="AlphaFoldDB" id="A0A9W6L7V0"/>
<dbReference type="PANTHER" id="PTHR43228">
    <property type="entry name" value="TWO-COMPONENT RESPONSE REGULATOR"/>
    <property type="match status" value="1"/>
</dbReference>
<gene>
    <name evidence="3" type="ORF">DAMNIGENAA_24710</name>
</gene>
<dbReference type="GO" id="GO:0000160">
    <property type="term" value="P:phosphorelay signal transduction system"/>
    <property type="evidence" value="ECO:0007669"/>
    <property type="project" value="InterPro"/>
</dbReference>
<dbReference type="PANTHER" id="PTHR43228:SF1">
    <property type="entry name" value="TWO-COMPONENT RESPONSE REGULATOR ARR22"/>
    <property type="match status" value="1"/>
</dbReference>
<feature type="domain" description="Response regulatory" evidence="2">
    <location>
        <begin position="1"/>
        <end position="114"/>
    </location>
</feature>
<dbReference type="EMBL" id="BSDR01000001">
    <property type="protein sequence ID" value="GLI35038.1"/>
    <property type="molecule type" value="Genomic_DNA"/>
</dbReference>
<dbReference type="Pfam" id="PF00072">
    <property type="entry name" value="Response_reg"/>
    <property type="match status" value="1"/>
</dbReference>
<organism evidence="3 4">
    <name type="scientific">Desulforhabdus amnigena</name>
    <dbReference type="NCBI Taxonomy" id="40218"/>
    <lineage>
        <taxon>Bacteria</taxon>
        <taxon>Pseudomonadati</taxon>
        <taxon>Thermodesulfobacteriota</taxon>
        <taxon>Syntrophobacteria</taxon>
        <taxon>Syntrophobacterales</taxon>
        <taxon>Syntrophobacteraceae</taxon>
        <taxon>Desulforhabdus</taxon>
    </lineage>
</organism>